<dbReference type="InterPro" id="IPR003593">
    <property type="entry name" value="AAA+_ATPase"/>
</dbReference>
<evidence type="ECO:0000259" key="5">
    <source>
        <dbReference type="PROSITE" id="PS50893"/>
    </source>
</evidence>
<dbReference type="Pfam" id="PF00005">
    <property type="entry name" value="ABC_tran"/>
    <property type="match status" value="1"/>
</dbReference>
<keyword evidence="7" id="KW-1185">Reference proteome</keyword>
<evidence type="ECO:0000313" key="7">
    <source>
        <dbReference type="Proteomes" id="UP000010847"/>
    </source>
</evidence>
<evidence type="ECO:0000256" key="3">
    <source>
        <dbReference type="ARBA" id="ARBA00022741"/>
    </source>
</evidence>
<dbReference type="PROSITE" id="PS00211">
    <property type="entry name" value="ABC_TRANSPORTER_1"/>
    <property type="match status" value="1"/>
</dbReference>
<dbReference type="InterPro" id="IPR013563">
    <property type="entry name" value="Oligopep_ABC_C"/>
</dbReference>
<dbReference type="Pfam" id="PF08352">
    <property type="entry name" value="oligo_HPY"/>
    <property type="match status" value="1"/>
</dbReference>
<dbReference type="CDD" id="cd03257">
    <property type="entry name" value="ABC_NikE_OppD_transporters"/>
    <property type="match status" value="1"/>
</dbReference>
<dbReference type="SUPFAM" id="SSF52540">
    <property type="entry name" value="P-loop containing nucleoside triphosphate hydrolases"/>
    <property type="match status" value="1"/>
</dbReference>
<dbReference type="AlphaFoldDB" id="W0E7A9"/>
<dbReference type="RefSeq" id="WP_006715590.1">
    <property type="nucleotide sequence ID" value="NZ_CP007032.1"/>
</dbReference>
<dbReference type="GO" id="GO:0015833">
    <property type="term" value="P:peptide transport"/>
    <property type="evidence" value="ECO:0007669"/>
    <property type="project" value="InterPro"/>
</dbReference>
<dbReference type="GO" id="GO:0005524">
    <property type="term" value="F:ATP binding"/>
    <property type="evidence" value="ECO:0007669"/>
    <property type="project" value="UniProtKB-KW"/>
</dbReference>
<proteinExistence type="inferred from homology"/>
<dbReference type="PANTHER" id="PTHR43776:SF7">
    <property type="entry name" value="D,D-DIPEPTIDE TRANSPORT ATP-BINDING PROTEIN DDPF-RELATED"/>
    <property type="match status" value="1"/>
</dbReference>
<organism evidence="6 7">
    <name type="scientific">Desulfitobacterium metallireducens DSM 15288</name>
    <dbReference type="NCBI Taxonomy" id="871968"/>
    <lineage>
        <taxon>Bacteria</taxon>
        <taxon>Bacillati</taxon>
        <taxon>Bacillota</taxon>
        <taxon>Clostridia</taxon>
        <taxon>Eubacteriales</taxon>
        <taxon>Desulfitobacteriaceae</taxon>
        <taxon>Desulfitobacterium</taxon>
    </lineage>
</organism>
<dbReference type="KEGG" id="dmt:DESME_06430"/>
<dbReference type="eggNOG" id="COG4608">
    <property type="taxonomic scope" value="Bacteria"/>
</dbReference>
<sequence length="325" mass="36206">MNQEVILKVDNLVKEFPIASGLFSRENKAVHAVNGISFQLHKGETLGLVGESGCGKSTAGRTIIRLYEATSGKVIYNGRNIYELNSKEMMSVRRDIQMIFQDPYASLDARMTVGDIIGEALDIHKLATGQARTDRIYNLLETVGLNAEHANRFPHEFSGGQRQRIGIARALAVNPKVIICDEPISALDVSIQAQIVNMLEELQEKMGLTYLFIAHDLSMVKHISHRIAVMYLGKIVELTTSFDLYKNPLHPYTQALLSAIPIPDPEIELNRHRIVLQGNVPNPINPPSGCYFRTRCPYAEAHCAEKMPELRDAGNGHLVACHRVK</sequence>
<dbReference type="Gene3D" id="3.40.50.300">
    <property type="entry name" value="P-loop containing nucleotide triphosphate hydrolases"/>
    <property type="match status" value="1"/>
</dbReference>
<gene>
    <name evidence="6" type="ORF">DESME_06430</name>
</gene>
<keyword evidence="3" id="KW-0547">Nucleotide-binding</keyword>
<protein>
    <submittedName>
        <fullName evidence="6">Peptide ABC transporter ATP-binding protein</fullName>
    </submittedName>
</protein>
<dbReference type="InterPro" id="IPR050319">
    <property type="entry name" value="ABC_transp_ATP-bind"/>
</dbReference>
<evidence type="ECO:0000256" key="4">
    <source>
        <dbReference type="ARBA" id="ARBA00022840"/>
    </source>
</evidence>
<dbReference type="Proteomes" id="UP000010847">
    <property type="component" value="Chromosome"/>
</dbReference>
<dbReference type="GO" id="GO:0055085">
    <property type="term" value="P:transmembrane transport"/>
    <property type="evidence" value="ECO:0007669"/>
    <property type="project" value="UniProtKB-ARBA"/>
</dbReference>
<keyword evidence="4 6" id="KW-0067">ATP-binding</keyword>
<feature type="domain" description="ABC transporter" evidence="5">
    <location>
        <begin position="7"/>
        <end position="257"/>
    </location>
</feature>
<dbReference type="InterPro" id="IPR003439">
    <property type="entry name" value="ABC_transporter-like_ATP-bd"/>
</dbReference>
<dbReference type="InterPro" id="IPR017871">
    <property type="entry name" value="ABC_transporter-like_CS"/>
</dbReference>
<dbReference type="NCBIfam" id="TIGR01727">
    <property type="entry name" value="oligo_HPY"/>
    <property type="match status" value="1"/>
</dbReference>
<name>W0E7A9_9FIRM</name>
<dbReference type="EMBL" id="CP007032">
    <property type="protein sequence ID" value="AHF06735.1"/>
    <property type="molecule type" value="Genomic_DNA"/>
</dbReference>
<keyword evidence="2" id="KW-0813">Transport</keyword>
<dbReference type="FunFam" id="3.40.50.300:FF:000016">
    <property type="entry name" value="Oligopeptide ABC transporter ATP-binding component"/>
    <property type="match status" value="1"/>
</dbReference>
<dbReference type="HOGENOM" id="CLU_000604_1_23_9"/>
<dbReference type="STRING" id="871968.DESME_06430"/>
<accession>W0E7A9</accession>
<dbReference type="PROSITE" id="PS50893">
    <property type="entry name" value="ABC_TRANSPORTER_2"/>
    <property type="match status" value="1"/>
</dbReference>
<dbReference type="GO" id="GO:0016887">
    <property type="term" value="F:ATP hydrolysis activity"/>
    <property type="evidence" value="ECO:0007669"/>
    <property type="project" value="InterPro"/>
</dbReference>
<evidence type="ECO:0000256" key="1">
    <source>
        <dbReference type="ARBA" id="ARBA00005417"/>
    </source>
</evidence>
<dbReference type="InterPro" id="IPR027417">
    <property type="entry name" value="P-loop_NTPase"/>
</dbReference>
<evidence type="ECO:0000256" key="2">
    <source>
        <dbReference type="ARBA" id="ARBA00022448"/>
    </source>
</evidence>
<dbReference type="SMART" id="SM00382">
    <property type="entry name" value="AAA"/>
    <property type="match status" value="1"/>
</dbReference>
<dbReference type="OrthoDB" id="9779287at2"/>
<dbReference type="PANTHER" id="PTHR43776">
    <property type="entry name" value="TRANSPORT ATP-BINDING PROTEIN"/>
    <property type="match status" value="1"/>
</dbReference>
<comment type="similarity">
    <text evidence="1">Belongs to the ABC transporter superfamily.</text>
</comment>
<reference evidence="6 7" key="1">
    <citation type="submission" date="2013-12" db="EMBL/GenBank/DDBJ databases">
        <authorList>
            <consortium name="DOE Joint Genome Institute"/>
            <person name="Smidt H."/>
            <person name="Huntemann M."/>
            <person name="Han J."/>
            <person name="Chen A."/>
            <person name="Kyrpides N."/>
            <person name="Mavromatis K."/>
            <person name="Markowitz V."/>
            <person name="Palaniappan K."/>
            <person name="Ivanova N."/>
            <person name="Schaumberg A."/>
            <person name="Pati A."/>
            <person name="Liolios K."/>
            <person name="Nordberg H.P."/>
            <person name="Cantor M.N."/>
            <person name="Hua S.X."/>
            <person name="Woyke T."/>
        </authorList>
    </citation>
    <scope>NUCLEOTIDE SEQUENCE [LARGE SCALE GENOMIC DNA]</scope>
    <source>
        <strain evidence="7">DSM 15288</strain>
    </source>
</reference>
<evidence type="ECO:0000313" key="6">
    <source>
        <dbReference type="EMBL" id="AHF06735.1"/>
    </source>
</evidence>
<dbReference type="NCBIfam" id="NF008453">
    <property type="entry name" value="PRK11308.1"/>
    <property type="match status" value="1"/>
</dbReference>